<feature type="transmembrane region" description="Helical" evidence="5">
    <location>
        <begin position="14"/>
        <end position="33"/>
    </location>
</feature>
<feature type="domain" description="Fatty acid hydroxylase" evidence="6">
    <location>
        <begin position="99"/>
        <end position="234"/>
    </location>
</feature>
<feature type="transmembrane region" description="Helical" evidence="5">
    <location>
        <begin position="154"/>
        <end position="182"/>
    </location>
</feature>
<feature type="transmembrane region" description="Helical" evidence="5">
    <location>
        <begin position="54"/>
        <end position="73"/>
    </location>
</feature>
<reference evidence="7 8" key="1">
    <citation type="submission" date="2019-01" db="EMBL/GenBank/DDBJ databases">
        <authorList>
            <person name="B I."/>
            <person name="Ch S."/>
            <person name="Ch V.R."/>
        </authorList>
    </citation>
    <scope>NUCLEOTIDE SEQUENCE [LARGE SCALE GENOMIC DNA]</scope>
    <source>
        <strain evidence="7 8">JC507</strain>
    </source>
</reference>
<organism evidence="7 8">
    <name type="scientific">Chryseobacterium candidae</name>
    <dbReference type="NCBI Taxonomy" id="1978493"/>
    <lineage>
        <taxon>Bacteria</taxon>
        <taxon>Pseudomonadati</taxon>
        <taxon>Bacteroidota</taxon>
        <taxon>Flavobacteriia</taxon>
        <taxon>Flavobacteriales</taxon>
        <taxon>Weeksellaceae</taxon>
        <taxon>Chryseobacterium group</taxon>
        <taxon>Chryseobacterium</taxon>
    </lineage>
</organism>
<dbReference type="RefSeq" id="WP_136522070.1">
    <property type="nucleotide sequence ID" value="NZ_SDLV01000018.1"/>
</dbReference>
<evidence type="ECO:0000259" key="6">
    <source>
        <dbReference type="Pfam" id="PF04116"/>
    </source>
</evidence>
<evidence type="ECO:0000256" key="2">
    <source>
        <dbReference type="ARBA" id="ARBA00022692"/>
    </source>
</evidence>
<evidence type="ECO:0000256" key="5">
    <source>
        <dbReference type="SAM" id="Phobius"/>
    </source>
</evidence>
<dbReference type="Pfam" id="PF04116">
    <property type="entry name" value="FA_hydroxylase"/>
    <property type="match status" value="1"/>
</dbReference>
<feature type="transmembrane region" description="Helical" evidence="5">
    <location>
        <begin position="93"/>
        <end position="113"/>
    </location>
</feature>
<dbReference type="Proteomes" id="UP000306038">
    <property type="component" value="Unassembled WGS sequence"/>
</dbReference>
<keyword evidence="8" id="KW-1185">Reference proteome</keyword>
<evidence type="ECO:0000256" key="1">
    <source>
        <dbReference type="ARBA" id="ARBA00004370"/>
    </source>
</evidence>
<evidence type="ECO:0000313" key="8">
    <source>
        <dbReference type="Proteomes" id="UP000306038"/>
    </source>
</evidence>
<gene>
    <name evidence="7" type="ORF">EK417_09750</name>
</gene>
<keyword evidence="2 5" id="KW-0812">Transmembrane</keyword>
<dbReference type="EMBL" id="SDLV01000018">
    <property type="protein sequence ID" value="THV60472.1"/>
    <property type="molecule type" value="Genomic_DNA"/>
</dbReference>
<dbReference type="PANTHER" id="PTHR11863">
    <property type="entry name" value="STEROL DESATURASE"/>
    <property type="match status" value="1"/>
</dbReference>
<evidence type="ECO:0000313" key="7">
    <source>
        <dbReference type="EMBL" id="THV60472.1"/>
    </source>
</evidence>
<dbReference type="InterPro" id="IPR006694">
    <property type="entry name" value="Fatty_acid_hydroxylase"/>
</dbReference>
<keyword evidence="4 5" id="KW-0472">Membrane</keyword>
<keyword evidence="3 5" id="KW-1133">Transmembrane helix</keyword>
<protein>
    <submittedName>
        <fullName evidence="7">Fatty acid hydroxylase family protein</fullName>
    </submittedName>
</protein>
<name>A0ABY2R7A4_9FLAO</name>
<evidence type="ECO:0000256" key="3">
    <source>
        <dbReference type="ARBA" id="ARBA00022989"/>
    </source>
</evidence>
<accession>A0ABY2R7A4</accession>
<proteinExistence type="predicted"/>
<comment type="subcellular location">
    <subcellularLocation>
        <location evidence="1">Membrane</location>
    </subcellularLocation>
</comment>
<evidence type="ECO:0000256" key="4">
    <source>
        <dbReference type="ARBA" id="ARBA00023136"/>
    </source>
</evidence>
<comment type="caution">
    <text evidence="7">The sequence shown here is derived from an EMBL/GenBank/DDBJ whole genome shotgun (WGS) entry which is preliminary data.</text>
</comment>
<dbReference type="InterPro" id="IPR050307">
    <property type="entry name" value="Sterol_Desaturase_Related"/>
</dbReference>
<sequence length="253" mass="30133">MDSREIINTYATSILEYFFIASFFYIICYKILGRVLKESKIQKKNLNSSDIRREIINSLLSTFVMTVTIVTVINTDLVEYTQWYTDINQYSWWWIPGAFIMGLIIHDTYFYWLHRLLHIKHIFKYAHLTHHKSTNPTPYASYSFHFLEAIGEAFIVPIIIVLLPFHPISLLLFLVSSLFINAYGHLGYEIAPKWLRGSFLFTIITTSTYHNLHHSKFKGNYGLYFRFWDKMLGTEYPNYENVYDEIQNRRFPD</sequence>